<dbReference type="PANTHER" id="PTHR30024">
    <property type="entry name" value="ALIPHATIC SULFONATES-BINDING PROTEIN-RELATED"/>
    <property type="match status" value="1"/>
</dbReference>
<dbReference type="PANTHER" id="PTHR30024:SF47">
    <property type="entry name" value="TAURINE-BINDING PERIPLASMIC PROTEIN"/>
    <property type="match status" value="1"/>
</dbReference>
<keyword evidence="3" id="KW-0732">Signal</keyword>
<organism evidence="6 8">
    <name type="scientific">Brucella tritici</name>
    <dbReference type="NCBI Taxonomy" id="94626"/>
    <lineage>
        <taxon>Bacteria</taxon>
        <taxon>Pseudomonadati</taxon>
        <taxon>Pseudomonadota</taxon>
        <taxon>Alphaproteobacteria</taxon>
        <taxon>Hyphomicrobiales</taxon>
        <taxon>Brucellaceae</taxon>
        <taxon>Brucella/Ochrobactrum group</taxon>
        <taxon>Brucella</taxon>
    </lineage>
</organism>
<dbReference type="GO" id="GO:0042918">
    <property type="term" value="P:alkanesulfonate transmembrane transport"/>
    <property type="evidence" value="ECO:0007669"/>
    <property type="project" value="TreeGrafter"/>
</dbReference>
<dbReference type="Proteomes" id="UP000481643">
    <property type="component" value="Unassembled WGS sequence"/>
</dbReference>
<evidence type="ECO:0000313" key="5">
    <source>
        <dbReference type="EMBL" id="KAB2655744.1"/>
    </source>
</evidence>
<dbReference type="AlphaFoldDB" id="A0A6L3YCZ3"/>
<accession>A0A6L3YCZ3</accession>
<dbReference type="Proteomes" id="UP000460650">
    <property type="component" value="Unassembled WGS sequence"/>
</dbReference>
<comment type="similarity">
    <text evidence="2">Belongs to the bacterial solute-binding protein SsuA/TauA family.</text>
</comment>
<dbReference type="Gene3D" id="3.40.190.10">
    <property type="entry name" value="Periplasmic binding protein-like II"/>
    <property type="match status" value="2"/>
</dbReference>
<protein>
    <submittedName>
        <fullName evidence="6">ABC transporter substrate-binding protein</fullName>
    </submittedName>
</protein>
<feature type="domain" description="SsuA/THI5-like" evidence="4">
    <location>
        <begin position="48"/>
        <end position="263"/>
    </location>
</feature>
<evidence type="ECO:0000256" key="3">
    <source>
        <dbReference type="ARBA" id="ARBA00022729"/>
    </source>
</evidence>
<proteinExistence type="inferred from homology"/>
<dbReference type="EMBL" id="WBVX01000041">
    <property type="protein sequence ID" value="KAB2677275.1"/>
    <property type="molecule type" value="Genomic_DNA"/>
</dbReference>
<reference evidence="7 8" key="1">
    <citation type="submission" date="2019-09" db="EMBL/GenBank/DDBJ databases">
        <title>Taxonomic organization of the family Brucellaceae based on a phylogenomic approach.</title>
        <authorList>
            <person name="Leclercq S."/>
            <person name="Cloeckaert A."/>
            <person name="Zygmunt M.S."/>
        </authorList>
    </citation>
    <scope>NUCLEOTIDE SEQUENCE [LARGE SCALE GENOMIC DNA]</scope>
    <source>
        <strain evidence="5 7">TA93</strain>
        <strain evidence="6 8">WS1830</strain>
    </source>
</reference>
<comment type="caution">
    <text evidence="6">The sequence shown here is derived from an EMBL/GenBank/DDBJ whole genome shotgun (WGS) entry which is preliminary data.</text>
</comment>
<gene>
    <name evidence="5" type="ORF">F9K94_14485</name>
    <name evidence="6" type="ORF">F9L08_25420</name>
</gene>
<evidence type="ECO:0000259" key="4">
    <source>
        <dbReference type="Pfam" id="PF09084"/>
    </source>
</evidence>
<dbReference type="GO" id="GO:0042597">
    <property type="term" value="C:periplasmic space"/>
    <property type="evidence" value="ECO:0007669"/>
    <property type="project" value="UniProtKB-SubCell"/>
</dbReference>
<evidence type="ECO:0000256" key="1">
    <source>
        <dbReference type="ARBA" id="ARBA00004418"/>
    </source>
</evidence>
<dbReference type="SUPFAM" id="SSF53850">
    <property type="entry name" value="Periplasmic binding protein-like II"/>
    <property type="match status" value="1"/>
</dbReference>
<name>A0A6L3YCZ3_9HYPH</name>
<dbReference type="EMBL" id="WBVY01000004">
    <property type="protein sequence ID" value="KAB2655744.1"/>
    <property type="molecule type" value="Genomic_DNA"/>
</dbReference>
<comment type="subcellular location">
    <subcellularLocation>
        <location evidence="1">Periplasm</location>
    </subcellularLocation>
</comment>
<evidence type="ECO:0000313" key="6">
    <source>
        <dbReference type="EMBL" id="KAB2677275.1"/>
    </source>
</evidence>
<dbReference type="Pfam" id="PF09084">
    <property type="entry name" value="NMT1"/>
    <property type="match status" value="1"/>
</dbReference>
<evidence type="ECO:0000313" key="8">
    <source>
        <dbReference type="Proteomes" id="UP000481643"/>
    </source>
</evidence>
<dbReference type="InterPro" id="IPR015168">
    <property type="entry name" value="SsuA/THI5"/>
</dbReference>
<sequence>MKISIDSCRHLFGAAVIGGAMVIGAGAAHAEKLTVIVGGMEKQIYLPAVLTEKLGYFKDEGLDVELINSRAGVDAENELLAGAAQAVVGFYDHTIDLQSKGKFIQSIVQFSQAPGEVELVSSKYADQIKSPADFKGHTLGVTGLGSSTDFLTQYLAMRNGLKQGDYTLLPVGAGNTFIAAFKQDAVQAGMTTEPTVANMLKSGDAKVLVDMRTPDKTIEALGGPYPAASFYVQSAWLETHKEDAQKLANALVKTMRYIASHSAEEIADQMPKDYYVGDKDLYVKGLAEGKAQYTPDGRMPKDGPETVLKVLATFKKPLQEKQVDLSKTFTTEFVDKANATLDAAK</sequence>
<evidence type="ECO:0000313" key="7">
    <source>
        <dbReference type="Proteomes" id="UP000460650"/>
    </source>
</evidence>
<evidence type="ECO:0000256" key="2">
    <source>
        <dbReference type="ARBA" id="ARBA00010742"/>
    </source>
</evidence>